<feature type="domain" description="Glutaredoxin" evidence="1">
    <location>
        <begin position="14"/>
        <end position="76"/>
    </location>
</feature>
<sequence>MNLDHVNGSDKGNVVLFALSTCQWCRKTRALLDELDVAYDFTYVDLTSGEERDEVVKELTKWNPQLSFPTIVINNTKVITGFKEDEIRETFS</sequence>
<dbReference type="PATRIC" id="fig|49547.3.peg.403"/>
<dbReference type="SUPFAM" id="SSF52833">
    <property type="entry name" value="Thioredoxin-like"/>
    <property type="match status" value="1"/>
</dbReference>
<keyword evidence="3" id="KW-1185">Reference proteome</keyword>
<dbReference type="STRING" id="49547.MBCUR_03880"/>
<accession>A0A166CIL8</accession>
<comment type="caution">
    <text evidence="2">The sequence shown here is derived from an EMBL/GenBank/DDBJ whole genome shotgun (WGS) entry which is preliminary data.</text>
</comment>
<organism evidence="2 3">
    <name type="scientific">Methanobrevibacter curvatus</name>
    <dbReference type="NCBI Taxonomy" id="49547"/>
    <lineage>
        <taxon>Archaea</taxon>
        <taxon>Methanobacteriati</taxon>
        <taxon>Methanobacteriota</taxon>
        <taxon>Methanomada group</taxon>
        <taxon>Methanobacteria</taxon>
        <taxon>Methanobacteriales</taxon>
        <taxon>Methanobacteriaceae</taxon>
        <taxon>Methanobrevibacter</taxon>
    </lineage>
</organism>
<evidence type="ECO:0000313" key="3">
    <source>
        <dbReference type="Proteomes" id="UP000077245"/>
    </source>
</evidence>
<dbReference type="Pfam" id="PF00462">
    <property type="entry name" value="Glutaredoxin"/>
    <property type="match status" value="1"/>
</dbReference>
<reference evidence="2 3" key="1">
    <citation type="submission" date="2016-04" db="EMBL/GenBank/DDBJ databases">
        <title>Genome sequence of Methanobrevibacter curvatus DSM 11111.</title>
        <authorList>
            <person name="Poehlein A."/>
            <person name="Seedorf H."/>
            <person name="Daniel R."/>
        </authorList>
    </citation>
    <scope>NUCLEOTIDE SEQUENCE [LARGE SCALE GENOMIC DNA]</scope>
    <source>
        <strain evidence="2 3">DSM 11111</strain>
    </source>
</reference>
<dbReference type="Proteomes" id="UP000077245">
    <property type="component" value="Unassembled WGS sequence"/>
</dbReference>
<dbReference type="Gene3D" id="3.40.30.10">
    <property type="entry name" value="Glutaredoxin"/>
    <property type="match status" value="1"/>
</dbReference>
<dbReference type="EMBL" id="LWMV01000072">
    <property type="protein sequence ID" value="KZX14677.1"/>
    <property type="molecule type" value="Genomic_DNA"/>
</dbReference>
<dbReference type="PROSITE" id="PS51354">
    <property type="entry name" value="GLUTAREDOXIN_2"/>
    <property type="match status" value="1"/>
</dbReference>
<proteinExistence type="predicted"/>
<dbReference type="RefSeq" id="WP_067089513.1">
    <property type="nucleotide sequence ID" value="NZ_LWMV01000072.1"/>
</dbReference>
<dbReference type="OrthoDB" id="73564at2157"/>
<dbReference type="InterPro" id="IPR002109">
    <property type="entry name" value="Glutaredoxin"/>
</dbReference>
<protein>
    <submittedName>
        <fullName evidence="2">Regulatory protein Spx</fullName>
    </submittedName>
</protein>
<dbReference type="CDD" id="cd02976">
    <property type="entry name" value="NrdH"/>
    <property type="match status" value="1"/>
</dbReference>
<gene>
    <name evidence="2" type="primary">spxA</name>
    <name evidence="2" type="ORF">MBCUR_03880</name>
</gene>
<dbReference type="AlphaFoldDB" id="A0A166CIL8"/>
<name>A0A166CIL8_9EURY</name>
<evidence type="ECO:0000313" key="2">
    <source>
        <dbReference type="EMBL" id="KZX14677.1"/>
    </source>
</evidence>
<evidence type="ECO:0000259" key="1">
    <source>
        <dbReference type="Pfam" id="PF00462"/>
    </source>
</evidence>
<dbReference type="InterPro" id="IPR036249">
    <property type="entry name" value="Thioredoxin-like_sf"/>
</dbReference>